<comment type="caution">
    <text evidence="3">The sequence shown here is derived from an EMBL/GenBank/DDBJ whole genome shotgun (WGS) entry which is preliminary data.</text>
</comment>
<dbReference type="PANTHER" id="PTHR45631">
    <property type="entry name" value="OS07G0107800 PROTEIN-RELATED"/>
    <property type="match status" value="1"/>
</dbReference>
<dbReference type="InterPro" id="IPR024788">
    <property type="entry name" value="Malectin-like_Carb-bd_dom"/>
</dbReference>
<proteinExistence type="predicted"/>
<dbReference type="OrthoDB" id="4062651at2759"/>
<dbReference type="PANTHER" id="PTHR45631:SF68">
    <property type="entry name" value="REPEAT FAMILY PROTEIN, PUTATIVE, EXPRESSED-RELATED"/>
    <property type="match status" value="1"/>
</dbReference>
<dbReference type="EMBL" id="CM035423">
    <property type="protein sequence ID" value="KAH7365382.1"/>
    <property type="molecule type" value="Genomic_DNA"/>
</dbReference>
<name>A0A8T2SQ83_CERRI</name>
<dbReference type="GO" id="GO:0016020">
    <property type="term" value="C:membrane"/>
    <property type="evidence" value="ECO:0007669"/>
    <property type="project" value="UniProtKB-SubCell"/>
</dbReference>
<protein>
    <recommendedName>
        <fullName evidence="2">Malectin-like domain-containing protein</fullName>
    </recommendedName>
</protein>
<keyword evidence="4" id="KW-1185">Reference proteome</keyword>
<evidence type="ECO:0000313" key="4">
    <source>
        <dbReference type="Proteomes" id="UP000825935"/>
    </source>
</evidence>
<organism evidence="3 4">
    <name type="scientific">Ceratopteris richardii</name>
    <name type="common">Triangle waterfern</name>
    <dbReference type="NCBI Taxonomy" id="49495"/>
    <lineage>
        <taxon>Eukaryota</taxon>
        <taxon>Viridiplantae</taxon>
        <taxon>Streptophyta</taxon>
        <taxon>Embryophyta</taxon>
        <taxon>Tracheophyta</taxon>
        <taxon>Polypodiopsida</taxon>
        <taxon>Polypodiidae</taxon>
        <taxon>Polypodiales</taxon>
        <taxon>Pteridineae</taxon>
        <taxon>Pteridaceae</taxon>
        <taxon>Parkerioideae</taxon>
        <taxon>Ceratopteris</taxon>
    </lineage>
</organism>
<evidence type="ECO:0000313" key="3">
    <source>
        <dbReference type="EMBL" id="KAH7365382.1"/>
    </source>
</evidence>
<sequence>MPGTNPPYTPRNSDGMFRFKMIVDADEWQDVQIPYGDTRWWTLDVYMRAQRNSIDVCFARDSPDGDAPFVSGLELRPLPDTLTTTILMNGTGRIFIGKGHSNYGVPSSGPSHVRYPNDTLDRYWISYNTSDSNLNSTEASIDMRFVAEQLPEKILQTAFTVGPYFTLNWTGLEVGSKYYVQFYFAEINPLVNASGMRVFNIFANVENLTTPVDVFGQVGANSAFSVPAVVDPDATGSVLFNFTPVANSMFPPFLAAAEFFSTRVSNTLTTSSIGK</sequence>
<reference evidence="3" key="1">
    <citation type="submission" date="2021-08" db="EMBL/GenBank/DDBJ databases">
        <title>WGS assembly of Ceratopteris richardii.</title>
        <authorList>
            <person name="Marchant D.B."/>
            <person name="Chen G."/>
            <person name="Jenkins J."/>
            <person name="Shu S."/>
            <person name="Leebens-Mack J."/>
            <person name="Grimwood J."/>
            <person name="Schmutz J."/>
            <person name="Soltis P."/>
            <person name="Soltis D."/>
            <person name="Chen Z.-H."/>
        </authorList>
    </citation>
    <scope>NUCLEOTIDE SEQUENCE</scope>
    <source>
        <strain evidence="3">Whitten #5841</strain>
        <tissue evidence="3">Leaf</tissue>
    </source>
</reference>
<feature type="domain" description="Malectin-like" evidence="2">
    <location>
        <begin position="17"/>
        <end position="261"/>
    </location>
</feature>
<evidence type="ECO:0000256" key="1">
    <source>
        <dbReference type="ARBA" id="ARBA00004167"/>
    </source>
</evidence>
<dbReference type="Proteomes" id="UP000825935">
    <property type="component" value="Chromosome 18"/>
</dbReference>
<comment type="subcellular location">
    <subcellularLocation>
        <location evidence="1">Membrane</location>
        <topology evidence="1">Single-pass membrane protein</topology>
    </subcellularLocation>
</comment>
<evidence type="ECO:0000259" key="2">
    <source>
        <dbReference type="Pfam" id="PF12819"/>
    </source>
</evidence>
<gene>
    <name evidence="3" type="ORF">KP509_18G024400</name>
</gene>
<dbReference type="Pfam" id="PF12819">
    <property type="entry name" value="Malectin_like"/>
    <property type="match status" value="1"/>
</dbReference>
<dbReference type="Gene3D" id="2.60.120.430">
    <property type="entry name" value="Galactose-binding lectin"/>
    <property type="match status" value="1"/>
</dbReference>
<dbReference type="AlphaFoldDB" id="A0A8T2SQ83"/>
<accession>A0A8T2SQ83</accession>